<gene>
    <name evidence="2" type="ORF">THAPSDRAFT_8031</name>
</gene>
<feature type="chain" id="PRO_5002869832" evidence="1">
    <location>
        <begin position="20"/>
        <end position="307"/>
    </location>
</feature>
<keyword evidence="1" id="KW-0732">Signal</keyword>
<dbReference type="EMBL" id="CM000645">
    <property type="protein sequence ID" value="EED90237.1"/>
    <property type="molecule type" value="Genomic_DNA"/>
</dbReference>
<name>B8C875_THAPS</name>
<dbReference type="KEGG" id="tps:THAPSDRAFT_8031"/>
<feature type="signal peptide" evidence="1">
    <location>
        <begin position="1"/>
        <end position="19"/>
    </location>
</feature>
<dbReference type="AlphaFoldDB" id="B8C875"/>
<sequence>MKISHLIVAVVASQTTVDATLTIAAADSSTGQIGASGTSCVNASLYNAVYQSVPGHGLLMTQALPPETEPVESPVYVLAEELLLNNTSPADVITAITDPKVDISSLDLGTIAFPGANLRQYGIVDLQGRHAGYTGANIEDLYMLIGYNYTAGESTHHVQQDAQGTYDNIVYSAQGNIVSDATVPTLSNTFETVEACDLAERLFLSLAAVFEADELTGDIRCFDSNGASGSTVFIHVDGEDGSEVIHIDNDENPSLTENPWEGFKAKYEVWRKENPCEDGGTDVPSGAQTLGASAVVLSLSLIAAFVV</sequence>
<reference evidence="2 3" key="2">
    <citation type="journal article" date="2008" name="Nature">
        <title>The Phaeodactylum genome reveals the evolutionary history of diatom genomes.</title>
        <authorList>
            <person name="Bowler C."/>
            <person name="Allen A.E."/>
            <person name="Badger J.H."/>
            <person name="Grimwood J."/>
            <person name="Jabbari K."/>
            <person name="Kuo A."/>
            <person name="Maheswari U."/>
            <person name="Martens C."/>
            <person name="Maumus F."/>
            <person name="Otillar R.P."/>
            <person name="Rayko E."/>
            <person name="Salamov A."/>
            <person name="Vandepoele K."/>
            <person name="Beszteri B."/>
            <person name="Gruber A."/>
            <person name="Heijde M."/>
            <person name="Katinka M."/>
            <person name="Mock T."/>
            <person name="Valentin K."/>
            <person name="Verret F."/>
            <person name="Berges J.A."/>
            <person name="Brownlee C."/>
            <person name="Cadoret J.P."/>
            <person name="Chiovitti A."/>
            <person name="Choi C.J."/>
            <person name="Coesel S."/>
            <person name="De Martino A."/>
            <person name="Detter J.C."/>
            <person name="Durkin C."/>
            <person name="Falciatore A."/>
            <person name="Fournet J."/>
            <person name="Haruta M."/>
            <person name="Huysman M.J."/>
            <person name="Jenkins B.D."/>
            <person name="Jiroutova K."/>
            <person name="Jorgensen R.E."/>
            <person name="Joubert Y."/>
            <person name="Kaplan A."/>
            <person name="Kroger N."/>
            <person name="Kroth P.G."/>
            <person name="La Roche J."/>
            <person name="Lindquist E."/>
            <person name="Lommer M."/>
            <person name="Martin-Jezequel V."/>
            <person name="Lopez P.J."/>
            <person name="Lucas S."/>
            <person name="Mangogna M."/>
            <person name="McGinnis K."/>
            <person name="Medlin L.K."/>
            <person name="Montsant A."/>
            <person name="Oudot-Le Secq M.P."/>
            <person name="Napoli C."/>
            <person name="Obornik M."/>
            <person name="Parker M.S."/>
            <person name="Petit J.L."/>
            <person name="Porcel B.M."/>
            <person name="Poulsen N."/>
            <person name="Robison M."/>
            <person name="Rychlewski L."/>
            <person name="Rynearson T.A."/>
            <person name="Schmutz J."/>
            <person name="Shapiro H."/>
            <person name="Siaut M."/>
            <person name="Stanley M."/>
            <person name="Sussman M.R."/>
            <person name="Taylor A.R."/>
            <person name="Vardi A."/>
            <person name="von Dassow P."/>
            <person name="Vyverman W."/>
            <person name="Willis A."/>
            <person name="Wyrwicz L.S."/>
            <person name="Rokhsar D.S."/>
            <person name="Weissenbach J."/>
            <person name="Armbrust E.V."/>
            <person name="Green B.R."/>
            <person name="Van de Peer Y."/>
            <person name="Grigoriev I.V."/>
        </authorList>
    </citation>
    <scope>NUCLEOTIDE SEQUENCE [LARGE SCALE GENOMIC DNA]</scope>
    <source>
        <strain evidence="2 3">CCMP1335</strain>
    </source>
</reference>
<protein>
    <submittedName>
        <fullName evidence="2">Uncharacterized protein</fullName>
    </submittedName>
</protein>
<dbReference type="SUPFAM" id="SSF56235">
    <property type="entry name" value="N-terminal nucleophile aminohydrolases (Ntn hydrolases)"/>
    <property type="match status" value="1"/>
</dbReference>
<proteinExistence type="predicted"/>
<evidence type="ECO:0000313" key="3">
    <source>
        <dbReference type="Proteomes" id="UP000001449"/>
    </source>
</evidence>
<dbReference type="HOGENOM" id="CLU_1037293_0_0_1"/>
<reference evidence="2 3" key="1">
    <citation type="journal article" date="2004" name="Science">
        <title>The genome of the diatom Thalassiosira pseudonana: ecology, evolution, and metabolism.</title>
        <authorList>
            <person name="Armbrust E.V."/>
            <person name="Berges J.A."/>
            <person name="Bowler C."/>
            <person name="Green B.R."/>
            <person name="Martinez D."/>
            <person name="Putnam N.H."/>
            <person name="Zhou S."/>
            <person name="Allen A.E."/>
            <person name="Apt K.E."/>
            <person name="Bechner M."/>
            <person name="Brzezinski M.A."/>
            <person name="Chaal B.K."/>
            <person name="Chiovitti A."/>
            <person name="Davis A.K."/>
            <person name="Demarest M.S."/>
            <person name="Detter J.C."/>
            <person name="Glavina T."/>
            <person name="Goodstein D."/>
            <person name="Hadi M.Z."/>
            <person name="Hellsten U."/>
            <person name="Hildebrand M."/>
            <person name="Jenkins B.D."/>
            <person name="Jurka J."/>
            <person name="Kapitonov V.V."/>
            <person name="Kroger N."/>
            <person name="Lau W.W."/>
            <person name="Lane T.W."/>
            <person name="Larimer F.W."/>
            <person name="Lippmeier J.C."/>
            <person name="Lucas S."/>
            <person name="Medina M."/>
            <person name="Montsant A."/>
            <person name="Obornik M."/>
            <person name="Parker M.S."/>
            <person name="Palenik B."/>
            <person name="Pazour G.J."/>
            <person name="Richardson P.M."/>
            <person name="Rynearson T.A."/>
            <person name="Saito M.A."/>
            <person name="Schwartz D.C."/>
            <person name="Thamatrakoln K."/>
            <person name="Valentin K."/>
            <person name="Vardi A."/>
            <person name="Wilkerson F.P."/>
            <person name="Rokhsar D.S."/>
        </authorList>
    </citation>
    <scope>NUCLEOTIDE SEQUENCE [LARGE SCALE GENOMIC DNA]</scope>
    <source>
        <strain evidence="2 3">CCMP1335</strain>
    </source>
</reference>
<accession>B8C875</accession>
<dbReference type="RefSeq" id="XP_002292262.1">
    <property type="nucleotide sequence ID" value="XM_002292226.1"/>
</dbReference>
<organism evidence="2 3">
    <name type="scientific">Thalassiosira pseudonana</name>
    <name type="common">Marine diatom</name>
    <name type="synonym">Cyclotella nana</name>
    <dbReference type="NCBI Taxonomy" id="35128"/>
    <lineage>
        <taxon>Eukaryota</taxon>
        <taxon>Sar</taxon>
        <taxon>Stramenopiles</taxon>
        <taxon>Ochrophyta</taxon>
        <taxon>Bacillariophyta</taxon>
        <taxon>Coscinodiscophyceae</taxon>
        <taxon>Thalassiosirophycidae</taxon>
        <taxon>Thalassiosirales</taxon>
        <taxon>Thalassiosiraceae</taxon>
        <taxon>Thalassiosira</taxon>
    </lineage>
</organism>
<keyword evidence="3" id="KW-1185">Reference proteome</keyword>
<dbReference type="GeneID" id="7443553"/>
<dbReference type="InterPro" id="IPR029055">
    <property type="entry name" value="Ntn_hydrolases_N"/>
</dbReference>
<dbReference type="Proteomes" id="UP000001449">
    <property type="component" value="Chromosome 9"/>
</dbReference>
<dbReference type="InterPro" id="IPR010430">
    <property type="entry name" value="DUF1028"/>
</dbReference>
<evidence type="ECO:0000313" key="2">
    <source>
        <dbReference type="EMBL" id="EED90237.1"/>
    </source>
</evidence>
<dbReference type="Gene3D" id="3.60.20.10">
    <property type="entry name" value="Glutamine Phosphoribosylpyrophosphate, subunit 1, domain 1"/>
    <property type="match status" value="1"/>
</dbReference>
<dbReference type="PaxDb" id="35128-Thaps8031"/>
<dbReference type="Pfam" id="PF06267">
    <property type="entry name" value="DUF1028"/>
    <property type="match status" value="1"/>
</dbReference>
<dbReference type="eggNOG" id="ENOG502TAVY">
    <property type="taxonomic scope" value="Eukaryota"/>
</dbReference>
<dbReference type="InParanoid" id="B8C875"/>
<evidence type="ECO:0000256" key="1">
    <source>
        <dbReference type="SAM" id="SignalP"/>
    </source>
</evidence>